<reference evidence="3" key="1">
    <citation type="submission" date="2022-11" db="UniProtKB">
        <authorList>
            <consortium name="WormBaseParasite"/>
        </authorList>
    </citation>
    <scope>IDENTIFICATION</scope>
</reference>
<evidence type="ECO:0000313" key="3">
    <source>
        <dbReference type="WBParaSite" id="PSU_v2.g1280.t1"/>
    </source>
</evidence>
<sequence>MAEIDIDFSLLKTGDEKKTHPVWNYFFELKCPGVTDQIKCKSCLYETSDKNPQVLIAHIKKDHSDGGAKSLWNKLEKESNEFIKHKNNQKLNSLMAGIRGNKQQVLEELSKQVATFGSVTMDKNDIVGLLQTFANKVNPSEASSIGLYIFIFIHLFWGYQKMCRQKIMTKFFAFF</sequence>
<dbReference type="Proteomes" id="UP000887577">
    <property type="component" value="Unplaced"/>
</dbReference>
<keyword evidence="1" id="KW-0472">Membrane</keyword>
<evidence type="ECO:0000313" key="2">
    <source>
        <dbReference type="Proteomes" id="UP000887577"/>
    </source>
</evidence>
<name>A0A914Y524_9BILA</name>
<accession>A0A914Y524</accession>
<feature type="transmembrane region" description="Helical" evidence="1">
    <location>
        <begin position="142"/>
        <end position="159"/>
    </location>
</feature>
<keyword evidence="1" id="KW-1133">Transmembrane helix</keyword>
<organism evidence="2 3">
    <name type="scientific">Panagrolaimus superbus</name>
    <dbReference type="NCBI Taxonomy" id="310955"/>
    <lineage>
        <taxon>Eukaryota</taxon>
        <taxon>Metazoa</taxon>
        <taxon>Ecdysozoa</taxon>
        <taxon>Nematoda</taxon>
        <taxon>Chromadorea</taxon>
        <taxon>Rhabditida</taxon>
        <taxon>Tylenchina</taxon>
        <taxon>Panagrolaimomorpha</taxon>
        <taxon>Panagrolaimoidea</taxon>
        <taxon>Panagrolaimidae</taxon>
        <taxon>Panagrolaimus</taxon>
    </lineage>
</organism>
<keyword evidence="2" id="KW-1185">Reference proteome</keyword>
<dbReference type="WBParaSite" id="PSU_v2.g1280.t1">
    <property type="protein sequence ID" value="PSU_v2.g1280.t1"/>
    <property type="gene ID" value="PSU_v2.g1280"/>
</dbReference>
<dbReference type="AlphaFoldDB" id="A0A914Y524"/>
<protein>
    <submittedName>
        <fullName evidence="3">BED-type domain-containing protein</fullName>
    </submittedName>
</protein>
<keyword evidence="1" id="KW-0812">Transmembrane</keyword>
<evidence type="ECO:0000256" key="1">
    <source>
        <dbReference type="SAM" id="Phobius"/>
    </source>
</evidence>
<proteinExistence type="predicted"/>